<evidence type="ECO:0000313" key="4">
    <source>
        <dbReference type="Proteomes" id="UP001227101"/>
    </source>
</evidence>
<dbReference type="Gene3D" id="2.60.40.2480">
    <property type="entry name" value="Periplasmic metal-binding protein Tp34-type"/>
    <property type="match status" value="1"/>
</dbReference>
<feature type="chain" id="PRO_5046801863" evidence="1">
    <location>
        <begin position="21"/>
        <end position="291"/>
    </location>
</feature>
<dbReference type="RefSeq" id="WP_285458985.1">
    <property type="nucleotide sequence ID" value="NZ_CP127173.1"/>
</dbReference>
<keyword evidence="1" id="KW-0732">Signal</keyword>
<dbReference type="InterPro" id="IPR050894">
    <property type="entry name" value="EfeM/EfeO_iron_uptake"/>
</dbReference>
<accession>A0ABY8Y090</accession>
<dbReference type="InterPro" id="IPR028096">
    <property type="entry name" value="EfeO_Cupredoxin"/>
</dbReference>
<feature type="signal peptide" evidence="1">
    <location>
        <begin position="1"/>
        <end position="20"/>
    </location>
</feature>
<organism evidence="3 4">
    <name type="scientific">Amycolatopsis nalaikhensis</name>
    <dbReference type="NCBI Taxonomy" id="715472"/>
    <lineage>
        <taxon>Bacteria</taxon>
        <taxon>Bacillati</taxon>
        <taxon>Actinomycetota</taxon>
        <taxon>Actinomycetes</taxon>
        <taxon>Pseudonocardiales</taxon>
        <taxon>Pseudonocardiaceae</taxon>
        <taxon>Amycolatopsis</taxon>
    </lineage>
</organism>
<reference evidence="3 4" key="1">
    <citation type="submission" date="2023-06" db="EMBL/GenBank/DDBJ databases">
        <authorList>
            <person name="Oyuntsetseg B."/>
            <person name="Kim S.B."/>
        </authorList>
    </citation>
    <scope>NUCLEOTIDE SEQUENCE [LARGE SCALE GENOMIC DNA]</scope>
    <source>
        <strain evidence="3 4">2-2</strain>
    </source>
</reference>
<dbReference type="Gene3D" id="2.60.40.420">
    <property type="entry name" value="Cupredoxins - blue copper proteins"/>
    <property type="match status" value="1"/>
</dbReference>
<dbReference type="PANTHER" id="PTHR39192">
    <property type="entry name" value="IRON UPTAKE SYSTEM COMPONENT EFEO"/>
    <property type="match status" value="1"/>
</dbReference>
<dbReference type="EMBL" id="CP127173">
    <property type="protein sequence ID" value="WIV61370.1"/>
    <property type="molecule type" value="Genomic_DNA"/>
</dbReference>
<keyword evidence="4" id="KW-1185">Reference proteome</keyword>
<dbReference type="InterPro" id="IPR038482">
    <property type="entry name" value="Tp34-type_sf"/>
</dbReference>
<name>A0ABY8Y090_9PSEU</name>
<dbReference type="Proteomes" id="UP001227101">
    <property type="component" value="Chromosome"/>
</dbReference>
<dbReference type="PROSITE" id="PS51257">
    <property type="entry name" value="PROKAR_LIPOPROTEIN"/>
    <property type="match status" value="1"/>
</dbReference>
<evidence type="ECO:0000313" key="3">
    <source>
        <dbReference type="EMBL" id="WIV61370.1"/>
    </source>
</evidence>
<proteinExistence type="predicted"/>
<dbReference type="Pfam" id="PF13473">
    <property type="entry name" value="Cupredoxin_1"/>
    <property type="match status" value="1"/>
</dbReference>
<evidence type="ECO:0000259" key="2">
    <source>
        <dbReference type="Pfam" id="PF13473"/>
    </source>
</evidence>
<protein>
    <submittedName>
        <fullName evidence="3">Iron transporter</fullName>
    </submittedName>
</protein>
<feature type="domain" description="EfeO-type cupredoxin-like" evidence="2">
    <location>
        <begin position="17"/>
        <end position="112"/>
    </location>
</feature>
<evidence type="ECO:0000256" key="1">
    <source>
        <dbReference type="SAM" id="SignalP"/>
    </source>
</evidence>
<dbReference type="InterPro" id="IPR008972">
    <property type="entry name" value="Cupredoxin"/>
</dbReference>
<dbReference type="PANTHER" id="PTHR39192:SF1">
    <property type="entry name" value="IRON UPTAKE SYSTEM COMPONENT EFEO"/>
    <property type="match status" value="1"/>
</dbReference>
<sequence>MRPKTVFSLLGIGSASLVLVACGGEPASPQAAAIHVEASDTACDVASTNAATGPIAFEIANKGNQVTEFYLYGKDGRVISEVENIGPGTSRSMTAQVTEPGSYTTACKPGMRGEGIRHEFTVTAAGGAAAAPAIPQGVVSQYTVLEQEIKDAGGQTTVGPWRIGYIVEAAEPWYHDENGHQHFRPAAPGETHHIEIIPIEAATGRIVPDVPIHVDVLDAAGNVVEGKALNFYYAEFFHYASNFSVPRAGTYTLRAKLQPPTFLRHGEETEQPALSTGAEATFTGVELKTEG</sequence>
<gene>
    <name evidence="3" type="ORF">QP939_23565</name>
</gene>